<protein>
    <recommendedName>
        <fullName evidence="1">AAA+ ATPase domain-containing protein</fullName>
    </recommendedName>
</protein>
<reference evidence="2 3" key="1">
    <citation type="submission" date="2018-03" db="EMBL/GenBank/DDBJ databases">
        <title>A gene transfer event suggests a long-term partnership between eustigmatophyte algae and a novel lineage of endosymbiotic bacteria.</title>
        <authorList>
            <person name="Yurchenko T."/>
            <person name="Sevcikova T."/>
            <person name="Pribyl P."/>
            <person name="El Karkouri K."/>
            <person name="Klimes V."/>
            <person name="Amaral R."/>
            <person name="Zbrankova V."/>
            <person name="Kim E."/>
            <person name="Raoult D."/>
            <person name="Santos L.M.A."/>
            <person name="Elias M."/>
        </authorList>
    </citation>
    <scope>NUCLEOTIDE SEQUENCE [LARGE SCALE GENOMIC DNA]</scope>
    <source>
        <strain evidence="2">CCALA 838</strain>
    </source>
</reference>
<dbReference type="Proteomes" id="UP000241762">
    <property type="component" value="Chromosome"/>
</dbReference>
<dbReference type="InterPro" id="IPR003593">
    <property type="entry name" value="AAA+_ATPase"/>
</dbReference>
<proteinExistence type="predicted"/>
<dbReference type="Gene3D" id="3.40.50.300">
    <property type="entry name" value="P-loop containing nucleotide triphosphate hydrolases"/>
    <property type="match status" value="1"/>
</dbReference>
<dbReference type="OrthoDB" id="9771844at2"/>
<sequence>MEIKRNKLLKKIEEEYEVHQVCALLGPRQSGKTTLAKTYMKNIDDQVHFFDCENFLHLSQLENPLLTLEPLKGLVVIDEVQLKPDLFGTLRVLVDNNPDQRFLITGSASRDLIHQSSETLAGRIGYHQITPFSLEEVDSNWQRLWEVGGFPKSFLAKSSKISERWRDEYIKTFLERDILGLGLEVSPQVAGKLWRMLAHMHGQILNMHNLSKSLGIDQRTVKRYLNILEGAFMITLLRPWYTNVGKREIKSPKVYIRDSGILHRLLNFSSENFQFNPSIGSSFEGFVVEEISRYFDCYENAYFWATHNGAELDLIINKGMKKIGFEVKYTDKPCVTKSMRIASEALELEHLYVIIPGTHNFRLDEKITCLGIANCSDLISK</sequence>
<dbReference type="SMART" id="SM00382">
    <property type="entry name" value="AAA"/>
    <property type="match status" value="1"/>
</dbReference>
<feature type="domain" description="AAA+ ATPase" evidence="1">
    <location>
        <begin position="18"/>
        <end position="118"/>
    </location>
</feature>
<dbReference type="KEGG" id="ptc:phytr_10420"/>
<name>A0A2P1P9N1_9RICK</name>
<dbReference type="InterPro" id="IPR041682">
    <property type="entry name" value="AAA_14"/>
</dbReference>
<dbReference type="InterPro" id="IPR025420">
    <property type="entry name" value="DUF4143"/>
</dbReference>
<keyword evidence="3" id="KW-1185">Reference proteome</keyword>
<dbReference type="PANTHER" id="PTHR43566">
    <property type="entry name" value="CONSERVED PROTEIN"/>
    <property type="match status" value="1"/>
</dbReference>
<dbReference type="PANTHER" id="PTHR43566:SF2">
    <property type="entry name" value="DUF4143 DOMAIN-CONTAINING PROTEIN"/>
    <property type="match status" value="1"/>
</dbReference>
<organism evidence="2 3">
    <name type="scientific">Candidatus Phycorickettsia trachydisci</name>
    <dbReference type="NCBI Taxonomy" id="2115978"/>
    <lineage>
        <taxon>Bacteria</taxon>
        <taxon>Pseudomonadati</taxon>
        <taxon>Pseudomonadota</taxon>
        <taxon>Alphaproteobacteria</taxon>
        <taxon>Rickettsiales</taxon>
        <taxon>Rickettsiaceae</taxon>
        <taxon>Candidatus Phycorickettsia</taxon>
    </lineage>
</organism>
<dbReference type="Pfam" id="PF13173">
    <property type="entry name" value="AAA_14"/>
    <property type="match status" value="1"/>
</dbReference>
<gene>
    <name evidence="2" type="ORF">phytr_10420</name>
</gene>
<accession>A0A2P1P9N1</accession>
<dbReference type="InterPro" id="IPR027417">
    <property type="entry name" value="P-loop_NTPase"/>
</dbReference>
<evidence type="ECO:0000313" key="3">
    <source>
        <dbReference type="Proteomes" id="UP000241762"/>
    </source>
</evidence>
<evidence type="ECO:0000313" key="2">
    <source>
        <dbReference type="EMBL" id="AVP87970.1"/>
    </source>
</evidence>
<evidence type="ECO:0000259" key="1">
    <source>
        <dbReference type="SMART" id="SM00382"/>
    </source>
</evidence>
<dbReference type="SUPFAM" id="SSF52540">
    <property type="entry name" value="P-loop containing nucleoside triphosphate hydrolases"/>
    <property type="match status" value="1"/>
</dbReference>
<dbReference type="AlphaFoldDB" id="A0A2P1P9N1"/>
<dbReference type="EMBL" id="CP027845">
    <property type="protein sequence ID" value="AVP87970.1"/>
    <property type="molecule type" value="Genomic_DNA"/>
</dbReference>
<dbReference type="Pfam" id="PF13635">
    <property type="entry name" value="DUF4143"/>
    <property type="match status" value="1"/>
</dbReference>